<feature type="binding site" evidence="20">
    <location>
        <position position="453"/>
    </location>
    <ligand>
        <name>Mg(2+)</name>
        <dbReference type="ChEBI" id="CHEBI:18420"/>
    </ligand>
</feature>
<evidence type="ECO:0000259" key="22">
    <source>
        <dbReference type="Pfam" id="PF00391"/>
    </source>
</evidence>
<keyword evidence="26" id="KW-1185">Reference proteome</keyword>
<feature type="binding site" evidence="19">
    <location>
        <position position="331"/>
    </location>
    <ligand>
        <name>phosphoenolpyruvate</name>
        <dbReference type="ChEBI" id="CHEBI:58702"/>
    </ligand>
</feature>
<dbReference type="Gene3D" id="3.20.20.60">
    <property type="entry name" value="Phosphoenolpyruvate-binding domains"/>
    <property type="match status" value="1"/>
</dbReference>
<dbReference type="PANTHER" id="PTHR46244:SF3">
    <property type="entry name" value="PHOSPHOENOLPYRUVATE-PROTEIN PHOSPHOTRANSFERASE"/>
    <property type="match status" value="1"/>
</dbReference>
<evidence type="ECO:0000313" key="25">
    <source>
        <dbReference type="EMBL" id="MCC2127534.1"/>
    </source>
</evidence>
<dbReference type="InterPro" id="IPR015813">
    <property type="entry name" value="Pyrv/PenolPyrv_kinase-like_dom"/>
</dbReference>
<feature type="coiled-coil region" evidence="21">
    <location>
        <begin position="33"/>
        <end position="60"/>
    </location>
</feature>
<feature type="binding site" evidence="19">
    <location>
        <position position="295"/>
    </location>
    <ligand>
        <name>phosphoenolpyruvate</name>
        <dbReference type="ChEBI" id="CHEBI:58702"/>
    </ligand>
</feature>
<evidence type="ECO:0000256" key="14">
    <source>
        <dbReference type="ARBA" id="ARBA00022777"/>
    </source>
</evidence>
<evidence type="ECO:0000256" key="11">
    <source>
        <dbReference type="ARBA" id="ARBA00022679"/>
    </source>
</evidence>
<dbReference type="InterPro" id="IPR024692">
    <property type="entry name" value="PTS_EI"/>
</dbReference>
<keyword evidence="9 17" id="KW-0963">Cytoplasm</keyword>
<comment type="similarity">
    <text evidence="5 17">Belongs to the PEP-utilizing enzyme family.</text>
</comment>
<dbReference type="PRINTS" id="PR01736">
    <property type="entry name" value="PHPHTRNFRASE"/>
</dbReference>
<evidence type="ECO:0000256" key="6">
    <source>
        <dbReference type="ARBA" id="ARBA00012232"/>
    </source>
</evidence>
<comment type="function">
    <text evidence="3 17">General (non sugar-specific) component of the phosphoenolpyruvate-dependent sugar phosphotransferase system (sugar PTS). This major carbohydrate active-transport system catalyzes the phosphorylation of incoming sugar substrates concomitantly with their translocation across the cell membrane. Enzyme I transfers the phosphoryl group from phosphoenolpyruvate (PEP) to the phosphoryl carrier protein (HPr).</text>
</comment>
<evidence type="ECO:0000256" key="9">
    <source>
        <dbReference type="ARBA" id="ARBA00022490"/>
    </source>
</evidence>
<protein>
    <recommendedName>
        <fullName evidence="7 17">Phosphoenolpyruvate-protein phosphotransferase</fullName>
        <ecNumber evidence="6 17">2.7.3.9</ecNumber>
    </recommendedName>
    <alternativeName>
        <fullName evidence="16 17">Phosphotransferase system, enzyme I</fullName>
    </alternativeName>
</protein>
<dbReference type="GO" id="GO:0005737">
    <property type="term" value="C:cytoplasm"/>
    <property type="evidence" value="ECO:0007669"/>
    <property type="project" value="UniProtKB-SubCell"/>
</dbReference>
<dbReference type="InterPro" id="IPR040442">
    <property type="entry name" value="Pyrv_kinase-like_dom_sf"/>
</dbReference>
<evidence type="ECO:0000313" key="26">
    <source>
        <dbReference type="Proteomes" id="UP001198220"/>
    </source>
</evidence>
<feature type="active site" description="Tele-phosphohistidine intermediate" evidence="18">
    <location>
        <position position="188"/>
    </location>
</feature>
<feature type="binding site" evidence="19">
    <location>
        <begin position="452"/>
        <end position="453"/>
    </location>
    <ligand>
        <name>phosphoenolpyruvate</name>
        <dbReference type="ChEBI" id="CHEBI:58702"/>
    </ligand>
</feature>
<dbReference type="Pfam" id="PF05524">
    <property type="entry name" value="PEP-utilisers_N"/>
    <property type="match status" value="1"/>
</dbReference>
<feature type="active site" description="Proton donor" evidence="18">
    <location>
        <position position="500"/>
    </location>
</feature>
<dbReference type="Proteomes" id="UP001198220">
    <property type="component" value="Unassembled WGS sequence"/>
</dbReference>
<evidence type="ECO:0000256" key="5">
    <source>
        <dbReference type="ARBA" id="ARBA00007837"/>
    </source>
</evidence>
<dbReference type="InterPro" id="IPR008279">
    <property type="entry name" value="PEP-util_enz_mobile_dom"/>
</dbReference>
<gene>
    <name evidence="25" type="primary">ptsP</name>
    <name evidence="25" type="ORF">LKD36_15370</name>
</gene>
<comment type="catalytic activity">
    <reaction evidence="1 17">
        <text>L-histidyl-[protein] + phosphoenolpyruvate = N(pros)-phospho-L-histidyl-[protein] + pyruvate</text>
        <dbReference type="Rhea" id="RHEA:23880"/>
        <dbReference type="Rhea" id="RHEA-COMP:9745"/>
        <dbReference type="Rhea" id="RHEA-COMP:9746"/>
        <dbReference type="ChEBI" id="CHEBI:15361"/>
        <dbReference type="ChEBI" id="CHEBI:29979"/>
        <dbReference type="ChEBI" id="CHEBI:58702"/>
        <dbReference type="ChEBI" id="CHEBI:64837"/>
        <dbReference type="EC" id="2.7.3.9"/>
    </reaction>
</comment>
<dbReference type="SUPFAM" id="SSF51621">
    <property type="entry name" value="Phosphoenolpyruvate/pyruvate domain"/>
    <property type="match status" value="1"/>
</dbReference>
<dbReference type="InterPro" id="IPR036637">
    <property type="entry name" value="Phosphohistidine_dom_sf"/>
</dbReference>
<evidence type="ECO:0000256" key="18">
    <source>
        <dbReference type="PIRSR" id="PIRSR000732-1"/>
    </source>
</evidence>
<dbReference type="SUPFAM" id="SSF52009">
    <property type="entry name" value="Phosphohistidine domain"/>
    <property type="match status" value="1"/>
</dbReference>
<keyword evidence="13 17" id="KW-0479">Metal-binding</keyword>
<dbReference type="GO" id="GO:0046872">
    <property type="term" value="F:metal ion binding"/>
    <property type="evidence" value="ECO:0007669"/>
    <property type="project" value="UniProtKB-KW"/>
</dbReference>
<evidence type="ECO:0000256" key="15">
    <source>
        <dbReference type="ARBA" id="ARBA00022842"/>
    </source>
</evidence>
<evidence type="ECO:0000259" key="23">
    <source>
        <dbReference type="Pfam" id="PF02896"/>
    </source>
</evidence>
<evidence type="ECO:0000256" key="13">
    <source>
        <dbReference type="ARBA" id="ARBA00022723"/>
    </source>
</evidence>
<feature type="domain" description="Phosphotransferase system enzyme I N-terminal" evidence="24">
    <location>
        <begin position="6"/>
        <end position="126"/>
    </location>
</feature>
<dbReference type="EMBL" id="JAJEPS010000023">
    <property type="protein sequence ID" value="MCC2127534.1"/>
    <property type="molecule type" value="Genomic_DNA"/>
</dbReference>
<dbReference type="InterPro" id="IPR050499">
    <property type="entry name" value="PEP-utilizing_PTS_enzyme"/>
</dbReference>
<comment type="cofactor">
    <cofactor evidence="2 17 20">
        <name>Mg(2+)</name>
        <dbReference type="ChEBI" id="CHEBI:18420"/>
    </cofactor>
</comment>
<evidence type="ECO:0000256" key="7">
    <source>
        <dbReference type="ARBA" id="ARBA00016544"/>
    </source>
</evidence>
<keyword evidence="8 17" id="KW-0813">Transport</keyword>
<accession>A0AAE3DDQ8</accession>
<dbReference type="InterPro" id="IPR006318">
    <property type="entry name" value="PTS_EI-like"/>
</dbReference>
<dbReference type="Gene3D" id="3.50.30.10">
    <property type="entry name" value="Phosphohistidine domain"/>
    <property type="match status" value="1"/>
</dbReference>
<feature type="domain" description="PEP-utilising enzyme C-terminal" evidence="23">
    <location>
        <begin position="251"/>
        <end position="537"/>
    </location>
</feature>
<feature type="domain" description="PEP-utilising enzyme mobile" evidence="22">
    <location>
        <begin position="152"/>
        <end position="224"/>
    </location>
</feature>
<dbReference type="GO" id="GO:0008965">
    <property type="term" value="F:phosphoenolpyruvate-protein phosphotransferase activity"/>
    <property type="evidence" value="ECO:0007669"/>
    <property type="project" value="UniProtKB-EC"/>
</dbReference>
<dbReference type="AlphaFoldDB" id="A0AAE3DDQ8"/>
<evidence type="ECO:0000256" key="19">
    <source>
        <dbReference type="PIRSR" id="PIRSR000732-2"/>
    </source>
</evidence>
<comment type="subcellular location">
    <subcellularLocation>
        <location evidence="4 17">Cytoplasm</location>
    </subcellularLocation>
</comment>
<dbReference type="Pfam" id="PF00391">
    <property type="entry name" value="PEP-utilizers"/>
    <property type="match status" value="1"/>
</dbReference>
<dbReference type="InterPro" id="IPR000121">
    <property type="entry name" value="PEP_util_C"/>
</dbReference>
<dbReference type="GO" id="GO:0016301">
    <property type="term" value="F:kinase activity"/>
    <property type="evidence" value="ECO:0007669"/>
    <property type="project" value="UniProtKB-KW"/>
</dbReference>
<evidence type="ECO:0000259" key="24">
    <source>
        <dbReference type="Pfam" id="PF05524"/>
    </source>
</evidence>
<keyword evidence="12 17" id="KW-0598">Phosphotransferase system</keyword>
<feature type="binding site" evidence="19">
    <location>
        <position position="463"/>
    </location>
    <ligand>
        <name>phosphoenolpyruvate</name>
        <dbReference type="ChEBI" id="CHEBI:58702"/>
    </ligand>
</feature>
<proteinExistence type="inferred from homology"/>
<keyword evidence="21" id="KW-0175">Coiled coil</keyword>
<dbReference type="InterPro" id="IPR036618">
    <property type="entry name" value="PtsI_HPr-bd_sf"/>
</dbReference>
<dbReference type="PIRSF" id="PIRSF000732">
    <property type="entry name" value="PTS_enzyme_I"/>
    <property type="match status" value="1"/>
</dbReference>
<dbReference type="EC" id="2.7.3.9" evidence="6 17"/>
<evidence type="ECO:0000256" key="1">
    <source>
        <dbReference type="ARBA" id="ARBA00000683"/>
    </source>
</evidence>
<sequence length="538" mass="60346">MLVKEGKSVFNGVAIGKIFVYRKADKAVSQNQVEDTTAEMARFEAAKEKAMSQLKGLYEKALKDVGEEEAMIFDVHQMLLDDLDYNESIQNIIENDKMNAEYAVFMTCEQFAAMFLSMDDDYMRGRAADVKDISERVISILNGSQVSPEAMPEPVIILAEDLAPSETVQFEKDKLLALVTQKGSANSHTAILARTMNIPSLVSTDVEVDPDYDGKMAVVDGFAGLLYIDPDEETLTKMYEKKGRADQQRALLQEMKGKETVTKSGKHIHLYSNIGGIQDVDAVLENDAEGIGLFRSEFLYLECDDYPSEEVQFEAYKTVLSRMGGKKVIIRTLDIGADKQIGYFDLPKEENPALGYRAIRICLTREEVFRTQLRALYRASAYGTLSIMFPMIISVKEILRIKEIVEEVKLELAREDKPVGNVELGIMIETPAAAVISDLLAPYVDFFSIGTNDLSQYTLAIDRQNQSLDNFFDPHHEAILRLIQVTIENAHKYGAWCGICGELGADMELTQRFIQMGIDELSVSPGYTLALRKRIREC</sequence>
<keyword evidence="11 17" id="KW-0808">Transferase</keyword>
<organism evidence="25 26">
    <name type="scientific">Hominiventricola filiformis</name>
    <dbReference type="NCBI Taxonomy" id="2885352"/>
    <lineage>
        <taxon>Bacteria</taxon>
        <taxon>Bacillati</taxon>
        <taxon>Bacillota</taxon>
        <taxon>Clostridia</taxon>
        <taxon>Lachnospirales</taxon>
        <taxon>Lachnospiraceae</taxon>
        <taxon>Hominiventricola</taxon>
    </lineage>
</organism>
<evidence type="ECO:0000256" key="16">
    <source>
        <dbReference type="ARBA" id="ARBA00033235"/>
    </source>
</evidence>
<reference evidence="25 26" key="1">
    <citation type="submission" date="2021-10" db="EMBL/GenBank/DDBJ databases">
        <title>Anaerobic single-cell dispensing facilitates the cultivation of human gut bacteria.</title>
        <authorList>
            <person name="Afrizal A."/>
        </authorList>
    </citation>
    <scope>NUCLEOTIDE SEQUENCE [LARGE SCALE GENOMIC DNA]</scope>
    <source>
        <strain evidence="25 26">CLA-AA-H276</strain>
    </source>
</reference>
<dbReference type="InterPro" id="IPR023151">
    <property type="entry name" value="PEP_util_CS"/>
</dbReference>
<evidence type="ECO:0000256" key="2">
    <source>
        <dbReference type="ARBA" id="ARBA00001946"/>
    </source>
</evidence>
<evidence type="ECO:0000256" key="17">
    <source>
        <dbReference type="PIRNR" id="PIRNR000732"/>
    </source>
</evidence>
<dbReference type="SUPFAM" id="SSF47831">
    <property type="entry name" value="Enzyme I of the PEP:sugar phosphotransferase system HPr-binding (sub)domain"/>
    <property type="match status" value="1"/>
</dbReference>
<evidence type="ECO:0000256" key="12">
    <source>
        <dbReference type="ARBA" id="ARBA00022683"/>
    </source>
</evidence>
<dbReference type="InterPro" id="IPR008731">
    <property type="entry name" value="PTS_EIN"/>
</dbReference>
<comment type="caution">
    <text evidence="25">The sequence shown here is derived from an EMBL/GenBank/DDBJ whole genome shotgun (WGS) entry which is preliminary data.</text>
</comment>
<evidence type="ECO:0000256" key="10">
    <source>
        <dbReference type="ARBA" id="ARBA00022597"/>
    </source>
</evidence>
<dbReference type="Gene3D" id="1.10.274.10">
    <property type="entry name" value="PtsI, HPr-binding domain"/>
    <property type="match status" value="1"/>
</dbReference>
<evidence type="ECO:0000256" key="8">
    <source>
        <dbReference type="ARBA" id="ARBA00022448"/>
    </source>
</evidence>
<evidence type="ECO:0000256" key="20">
    <source>
        <dbReference type="PIRSR" id="PIRSR000732-3"/>
    </source>
</evidence>
<dbReference type="GO" id="GO:0009401">
    <property type="term" value="P:phosphoenolpyruvate-dependent sugar phosphotransferase system"/>
    <property type="evidence" value="ECO:0007669"/>
    <property type="project" value="UniProtKB-KW"/>
</dbReference>
<evidence type="ECO:0000256" key="21">
    <source>
        <dbReference type="SAM" id="Coils"/>
    </source>
</evidence>
<feature type="binding site" evidence="20">
    <location>
        <position position="429"/>
    </location>
    <ligand>
        <name>Mg(2+)</name>
        <dbReference type="ChEBI" id="CHEBI:18420"/>
    </ligand>
</feature>
<dbReference type="Pfam" id="PF02896">
    <property type="entry name" value="PEP-utilizers_C"/>
    <property type="match status" value="1"/>
</dbReference>
<keyword evidence="15 17" id="KW-0460">Magnesium</keyword>
<dbReference type="RefSeq" id="WP_308460146.1">
    <property type="nucleotide sequence ID" value="NZ_JAJEPS010000023.1"/>
</dbReference>
<keyword evidence="10 17" id="KW-0762">Sugar transport</keyword>
<dbReference type="NCBIfam" id="TIGR01417">
    <property type="entry name" value="PTS_I_fam"/>
    <property type="match status" value="1"/>
</dbReference>
<evidence type="ECO:0000256" key="4">
    <source>
        <dbReference type="ARBA" id="ARBA00004496"/>
    </source>
</evidence>
<dbReference type="PROSITE" id="PS00742">
    <property type="entry name" value="PEP_ENZYMES_2"/>
    <property type="match status" value="1"/>
</dbReference>
<dbReference type="PANTHER" id="PTHR46244">
    <property type="entry name" value="PHOSPHOENOLPYRUVATE-PROTEIN PHOSPHOTRANSFERASE"/>
    <property type="match status" value="1"/>
</dbReference>
<keyword evidence="14 17" id="KW-0418">Kinase</keyword>
<name>A0AAE3DDQ8_9FIRM</name>
<evidence type="ECO:0000256" key="3">
    <source>
        <dbReference type="ARBA" id="ARBA00002728"/>
    </source>
</evidence>